<dbReference type="OrthoDB" id="6778897at2759"/>
<dbReference type="SMART" id="SM00355">
    <property type="entry name" value="ZnF_C2H2"/>
    <property type="match status" value="7"/>
</dbReference>
<feature type="domain" description="C2H2-type" evidence="7">
    <location>
        <begin position="226"/>
        <end position="254"/>
    </location>
</feature>
<dbReference type="GO" id="GO:0008270">
    <property type="term" value="F:zinc ion binding"/>
    <property type="evidence" value="ECO:0007669"/>
    <property type="project" value="UniProtKB-KW"/>
</dbReference>
<evidence type="ECO:0000313" key="8">
    <source>
        <dbReference type="Proteomes" id="UP000515145"/>
    </source>
</evidence>
<dbReference type="Proteomes" id="UP000515145">
    <property type="component" value="Chromosome 19"/>
</dbReference>
<dbReference type="RefSeq" id="XP_028286901.1">
    <property type="nucleotide sequence ID" value="XM_028431100.1"/>
</dbReference>
<dbReference type="InterPro" id="IPR036236">
    <property type="entry name" value="Znf_C2H2_sf"/>
</dbReference>
<keyword evidence="1" id="KW-0479">Metal-binding</keyword>
<gene>
    <name evidence="9 10" type="primary">LOC114452030</name>
</gene>
<evidence type="ECO:0000256" key="5">
    <source>
        <dbReference type="PROSITE-ProRule" id="PRU00042"/>
    </source>
</evidence>
<evidence type="ECO:0000256" key="2">
    <source>
        <dbReference type="ARBA" id="ARBA00022737"/>
    </source>
</evidence>
<accession>A0A6P7KBM7</accession>
<dbReference type="InterPro" id="IPR013087">
    <property type="entry name" value="Znf_C2H2_type"/>
</dbReference>
<feature type="domain" description="C2H2-type" evidence="7">
    <location>
        <begin position="198"/>
        <end position="225"/>
    </location>
</feature>
<evidence type="ECO:0000313" key="9">
    <source>
        <dbReference type="RefSeq" id="XP_028286900.1"/>
    </source>
</evidence>
<dbReference type="Gene3D" id="3.30.160.60">
    <property type="entry name" value="Classic Zinc Finger"/>
    <property type="match status" value="2"/>
</dbReference>
<dbReference type="RefSeq" id="XP_028286900.1">
    <property type="nucleotide sequence ID" value="XM_028431099.1"/>
</dbReference>
<reference evidence="9 10" key="1">
    <citation type="submission" date="2025-04" db="UniProtKB">
        <authorList>
            <consortium name="RefSeq"/>
        </authorList>
    </citation>
    <scope>IDENTIFICATION</scope>
</reference>
<name>A0A6P7KBM7_9TELE</name>
<dbReference type="PROSITE" id="PS50157">
    <property type="entry name" value="ZINC_FINGER_C2H2_2"/>
    <property type="match status" value="3"/>
</dbReference>
<feature type="compositionally biased region" description="Polar residues" evidence="6">
    <location>
        <begin position="866"/>
        <end position="876"/>
    </location>
</feature>
<feature type="domain" description="C2H2-type" evidence="7">
    <location>
        <begin position="1298"/>
        <end position="1325"/>
    </location>
</feature>
<dbReference type="PANTHER" id="PTHR24379:SF121">
    <property type="entry name" value="C2H2-TYPE DOMAIN-CONTAINING PROTEIN"/>
    <property type="match status" value="1"/>
</dbReference>
<evidence type="ECO:0000256" key="3">
    <source>
        <dbReference type="ARBA" id="ARBA00022771"/>
    </source>
</evidence>
<protein>
    <submittedName>
        <fullName evidence="9 10">Zinc finger protein 518A-like</fullName>
    </submittedName>
</protein>
<feature type="region of interest" description="Disordered" evidence="6">
    <location>
        <begin position="794"/>
        <end position="814"/>
    </location>
</feature>
<keyword evidence="3 5" id="KW-0863">Zinc-finger</keyword>
<keyword evidence="8" id="KW-1185">Reference proteome</keyword>
<proteinExistence type="predicted"/>
<evidence type="ECO:0000259" key="7">
    <source>
        <dbReference type="PROSITE" id="PS50157"/>
    </source>
</evidence>
<feature type="compositionally biased region" description="Polar residues" evidence="6">
    <location>
        <begin position="334"/>
        <end position="344"/>
    </location>
</feature>
<feature type="region of interest" description="Disordered" evidence="6">
    <location>
        <begin position="859"/>
        <end position="879"/>
    </location>
</feature>
<dbReference type="SUPFAM" id="SSF57667">
    <property type="entry name" value="beta-beta-alpha zinc fingers"/>
    <property type="match status" value="1"/>
</dbReference>
<sequence>MEDFTIPHAVNSNISGMEGEKEKMQDFVCKHLREVTDGSLFNNAEESSIKDQGSSTKNDKQTINKAHFKIQQGAVFSGKILSFSCSVCKDNLTFSPNDLLKHFRAVHKGTLPTYPCDLCEFVTNEFPDLQRHRIEHRNTLVTCELCNDDVQYSLLLLTRHYIMCHSVNGQFSCDWCEFTTLDAGTFVQHIHHHNESHWKCSKCRYISLTEEDHHKHMKAHSGTFPYTCQTCGYGATKREYLKKHTAAVHKEEVEKSNAWKSIEDVGKPANPPGSLKFLLKKSGESQEAQRISKVTCLSGTLQNPNRLNEPEISFEESYTFMDGPTNKDNRSWVKGSQNTGSSTPVMLQECENSLSSDSESHINANGLTVLMVKNRITLPPNCTTKVMGFKMVDGKKHLVLKVIPIGNSSSPNHSLVDSNSCCVPNPVFAKSKVSVENGQCPDGKSSTSVSLSHGSCIQMGNDGMSVKVKIEKEETSVSNLGCTQQEDVGGHTNPSLNSSYCEDILYPITNKFDQKDAESQPNETSIERSKLSNNLVSATSYSETNHGGSQISNTTAMYANKGLCSFTKVVQETLVSKQMKKKVENAGLSQRTDGNDTMSDGSDELIDKHTESEENIAFNSVENSQTFQDSREQNTTQIKHTNGQQNVKDLVLPLQLSPPTTVNCKESTMTTQNCTQNSLRAGREESNQEVFSFHNYFKEACSTSPNCTQNLANDFKHSTDKSSPFSLTLAASSEQLTEVADGDFRVNEFIPSVDQPLTEENPDSLLQDFNIIKIEEDSIPISKQQSEITRCSNSSGSFEEHLEGIPPNPSNDSLKQTKTTLRIIQLPEGKQPLLLKTSPGFKLITNSVNPQINVSYMKPGLERTSNDSGATFTPNSKRIDVPAKSGALKKGTTPLSAVQPGVNTTSSHYLINSPGFNGPVILSSTPNRTFTDKTSKTQPTCYFVQRSQIPFVQNPSTAALSPAFTQLNSQPVLGMPVSSSNKPSTLQSGCQTFLLRYISPSKSGLLLHNPDTKTGSQCIQTTESSRNKVIFKIVTPTGSFLTSGSPTSSNQPLLLTTRPQTQCFLVSSNKTSATSSNRVKKLITVQNTAQTGVKESFVSSSQMNLKVQQCEAEKSILAPRPVRPPSQRKRRRKALFDELSPAVQKARRLSNKVQTEKDTTVLWKPVAKEMERTLRLTPFSNIQQIKCPRKYQPVVVLNHPDADIPEVTNIMKVVNRYKGAVTKVSLSQKTIQALSELSVLWKNSLTKSASCHSDPRPRPVQSSVRERFLLRLKLRRKSKKKYQIVEAISGCRQEPVVFHCWFCGRLFNNQEDWIGHGQRHLMEATRDWNKLF</sequence>
<keyword evidence="4" id="KW-0862">Zinc</keyword>
<organism evidence="8 9">
    <name type="scientific">Parambassis ranga</name>
    <name type="common">Indian glassy fish</name>
    <dbReference type="NCBI Taxonomy" id="210632"/>
    <lineage>
        <taxon>Eukaryota</taxon>
        <taxon>Metazoa</taxon>
        <taxon>Chordata</taxon>
        <taxon>Craniata</taxon>
        <taxon>Vertebrata</taxon>
        <taxon>Euteleostomi</taxon>
        <taxon>Actinopterygii</taxon>
        <taxon>Neopterygii</taxon>
        <taxon>Teleostei</taxon>
        <taxon>Neoteleostei</taxon>
        <taxon>Acanthomorphata</taxon>
        <taxon>Ovalentaria</taxon>
        <taxon>Ambassidae</taxon>
        <taxon>Parambassis</taxon>
    </lineage>
</organism>
<keyword evidence="2" id="KW-0677">Repeat</keyword>
<dbReference type="PROSITE" id="PS00028">
    <property type="entry name" value="ZINC_FINGER_C2H2_1"/>
    <property type="match status" value="1"/>
</dbReference>
<evidence type="ECO:0000256" key="6">
    <source>
        <dbReference type="SAM" id="MobiDB-lite"/>
    </source>
</evidence>
<dbReference type="GeneID" id="114452030"/>
<dbReference type="PANTHER" id="PTHR24379">
    <property type="entry name" value="KRAB AND ZINC FINGER DOMAIN-CONTAINING"/>
    <property type="match status" value="1"/>
</dbReference>
<evidence type="ECO:0000256" key="4">
    <source>
        <dbReference type="ARBA" id="ARBA00022833"/>
    </source>
</evidence>
<evidence type="ECO:0000256" key="1">
    <source>
        <dbReference type="ARBA" id="ARBA00022723"/>
    </source>
</evidence>
<evidence type="ECO:0000313" key="10">
    <source>
        <dbReference type="RefSeq" id="XP_028286901.1"/>
    </source>
</evidence>
<feature type="region of interest" description="Disordered" evidence="6">
    <location>
        <begin position="325"/>
        <end position="344"/>
    </location>
</feature>